<dbReference type="GO" id="GO:0016020">
    <property type="term" value="C:membrane"/>
    <property type="evidence" value="ECO:0007669"/>
    <property type="project" value="UniProtKB-UniRule"/>
</dbReference>
<dbReference type="Gene3D" id="3.30.1330.60">
    <property type="entry name" value="OmpA-like domain"/>
    <property type="match status" value="1"/>
</dbReference>
<dbReference type="PATRIC" id="fig|42253.5.peg.166"/>
<dbReference type="OrthoDB" id="9782229at2"/>
<protein>
    <recommendedName>
        <fullName evidence="4">OmpA-like domain-containing protein</fullName>
    </recommendedName>
</protein>
<evidence type="ECO:0000313" key="6">
    <source>
        <dbReference type="Proteomes" id="UP000069205"/>
    </source>
</evidence>
<feature type="compositionally biased region" description="Low complexity" evidence="2">
    <location>
        <begin position="438"/>
        <end position="467"/>
    </location>
</feature>
<dbReference type="AlphaFoldDB" id="A0A0K2G6X2"/>
<sequence>MTHPTRLIVVLFAATVGLSPVTTQAQDANSVRFGEAALAFSAGSIQKTTPRDGIVNLITGDNQTTGNRMILGRLDQFYLKLDHPGDVAMGDLFTVYRRVRRVFHPMTREYLGFATIRLAVVKVVQVDPDLVTVETVRSYGAVSPGDLVMRFSPPAAEEPRAVAEVGDVSGMIVELQADKAVTLLSQGEVVYLDRGRVDGLLPGDLLELRRKSPGLPSRKIGQLKVLSVEDRTATAKVTKATTRTMRGDRFQFTGASSPLMQPAEPAPAPQSSQAVLAKAEPTPLPADLVASKLKVQDAAGESRINLGELPSLLRYDSGEAAIKPEGYKLLDQLIEYLRTSGDARLVRVEGHADNVEIGPSLKSRYPSNWELSKARASGVVRYLIEKGGIDSARLSSVGYGDSRPAAANTNEEGRTKNRRVEILLHAPQNEPPASVDRPQQAQQPEGGPPAISARDSAASSSAPQATPQDTGDGTLSVGPAAPLPLGDGPDAGNQPAGDGKAPDQPMTHDPAPQDGAPLQ</sequence>
<dbReference type="CDD" id="cd07185">
    <property type="entry name" value="OmpA_C-like"/>
    <property type="match status" value="1"/>
</dbReference>
<gene>
    <name evidence="5" type="ORF">NITMOv2_0169</name>
</gene>
<dbReference type="Proteomes" id="UP000069205">
    <property type="component" value="Chromosome"/>
</dbReference>
<dbReference type="InterPro" id="IPR036737">
    <property type="entry name" value="OmpA-like_sf"/>
</dbReference>
<evidence type="ECO:0000259" key="4">
    <source>
        <dbReference type="PROSITE" id="PS51123"/>
    </source>
</evidence>
<keyword evidence="3" id="KW-0732">Signal</keyword>
<feature type="domain" description="OmpA-like" evidence="4">
    <location>
        <begin position="302"/>
        <end position="428"/>
    </location>
</feature>
<feature type="compositionally biased region" description="Basic and acidic residues" evidence="2">
    <location>
        <begin position="411"/>
        <end position="422"/>
    </location>
</feature>
<name>A0A0K2G6X2_NITMO</name>
<reference evidence="5 6" key="1">
    <citation type="journal article" date="2015" name="Proc. Natl. Acad. Sci. U.S.A.">
        <title>Expanded metabolic versatility of ubiquitous nitrite-oxidizing bacteria from the genus Nitrospira.</title>
        <authorList>
            <person name="Koch H."/>
            <person name="Lucker S."/>
            <person name="Albertsen M."/>
            <person name="Kitzinger K."/>
            <person name="Herbold C."/>
            <person name="Spieck E."/>
            <person name="Nielsen P.H."/>
            <person name="Wagner M."/>
            <person name="Daims H."/>
        </authorList>
    </citation>
    <scope>NUCLEOTIDE SEQUENCE [LARGE SCALE GENOMIC DNA]</scope>
    <source>
        <strain evidence="5 6">NSP M-1</strain>
    </source>
</reference>
<evidence type="ECO:0000256" key="1">
    <source>
        <dbReference type="PROSITE-ProRule" id="PRU00473"/>
    </source>
</evidence>
<proteinExistence type="predicted"/>
<dbReference type="RefSeq" id="WP_053378073.1">
    <property type="nucleotide sequence ID" value="NZ_CP011801.1"/>
</dbReference>
<feature type="region of interest" description="Disordered" evidence="2">
    <location>
        <begin position="393"/>
        <end position="519"/>
    </location>
</feature>
<keyword evidence="1" id="KW-0472">Membrane</keyword>
<dbReference type="InterPro" id="IPR050330">
    <property type="entry name" value="Bact_OuterMem_StrucFunc"/>
</dbReference>
<dbReference type="EMBL" id="CP011801">
    <property type="protein sequence ID" value="ALA56609.1"/>
    <property type="molecule type" value="Genomic_DNA"/>
</dbReference>
<evidence type="ECO:0000256" key="2">
    <source>
        <dbReference type="SAM" id="MobiDB-lite"/>
    </source>
</evidence>
<dbReference type="STRING" id="42253.NITMOv2_0169"/>
<dbReference type="PANTHER" id="PTHR30329:SF21">
    <property type="entry name" value="LIPOPROTEIN YIAD-RELATED"/>
    <property type="match status" value="1"/>
</dbReference>
<dbReference type="KEGG" id="nmv:NITMOv2_0169"/>
<dbReference type="Pfam" id="PF00691">
    <property type="entry name" value="OmpA"/>
    <property type="match status" value="1"/>
</dbReference>
<evidence type="ECO:0000313" key="5">
    <source>
        <dbReference type="EMBL" id="ALA56609.1"/>
    </source>
</evidence>
<dbReference type="SUPFAM" id="SSF103088">
    <property type="entry name" value="OmpA-like"/>
    <property type="match status" value="1"/>
</dbReference>
<dbReference type="PANTHER" id="PTHR30329">
    <property type="entry name" value="STATOR ELEMENT OF FLAGELLAR MOTOR COMPLEX"/>
    <property type="match status" value="1"/>
</dbReference>
<feature type="signal peptide" evidence="3">
    <location>
        <begin position="1"/>
        <end position="25"/>
    </location>
</feature>
<feature type="chain" id="PRO_5005476753" description="OmpA-like domain-containing protein" evidence="3">
    <location>
        <begin position="26"/>
        <end position="519"/>
    </location>
</feature>
<accession>A0A0K2G6X2</accession>
<organism evidence="5 6">
    <name type="scientific">Nitrospira moscoviensis</name>
    <dbReference type="NCBI Taxonomy" id="42253"/>
    <lineage>
        <taxon>Bacteria</taxon>
        <taxon>Pseudomonadati</taxon>
        <taxon>Nitrospirota</taxon>
        <taxon>Nitrospiria</taxon>
        <taxon>Nitrospirales</taxon>
        <taxon>Nitrospiraceae</taxon>
        <taxon>Nitrospira</taxon>
    </lineage>
</organism>
<dbReference type="PROSITE" id="PS51123">
    <property type="entry name" value="OMPA_2"/>
    <property type="match status" value="1"/>
</dbReference>
<keyword evidence="6" id="KW-1185">Reference proteome</keyword>
<feature type="compositionally biased region" description="Low complexity" evidence="2">
    <location>
        <begin position="478"/>
        <end position="492"/>
    </location>
</feature>
<dbReference type="InterPro" id="IPR006665">
    <property type="entry name" value="OmpA-like"/>
</dbReference>
<evidence type="ECO:0000256" key="3">
    <source>
        <dbReference type="SAM" id="SignalP"/>
    </source>
</evidence>